<keyword evidence="3 6" id="KW-0175">Coiled coil</keyword>
<keyword evidence="4 5" id="KW-0539">Nucleus</keyword>
<dbReference type="PIRSF" id="PIRSF026991">
    <property type="entry name" value="Mnd1"/>
    <property type="match status" value="1"/>
</dbReference>
<comment type="subcellular location">
    <subcellularLocation>
        <location evidence="1 5">Nucleus</location>
    </subcellularLocation>
</comment>
<dbReference type="InterPro" id="IPR005647">
    <property type="entry name" value="Mnd1"/>
</dbReference>
<dbReference type="Proteomes" id="UP000829291">
    <property type="component" value="Chromosome 1"/>
</dbReference>
<sequence length="205" mass="23950">MSKRKGVSADEKRVRMLQLFYEKKEFFQLKDLEKIAPKEKGIVAQSVKDVVQALVDDGLIDTDKIGTSIYFWAFPGKNIKLTEKKIEEANQKIFEAEMKIAKISEEILREKVGKEDSIERQKVMQEVTKLQRRETVLQKELAKHRANDPEEITELTKKAEKYKDGINAWTDNIFAIQSWCKKKFDISETELNKQFNIAEDLDYVE</sequence>
<evidence type="ECO:0000256" key="6">
    <source>
        <dbReference type="SAM" id="Coils"/>
    </source>
</evidence>
<dbReference type="GO" id="GO:0003690">
    <property type="term" value="F:double-stranded DNA binding"/>
    <property type="evidence" value="ECO:0007669"/>
    <property type="project" value="InterPro"/>
</dbReference>
<keyword evidence="9" id="KW-1185">Reference proteome</keyword>
<feature type="domain" description="Mnd1 HTH" evidence="7">
    <location>
        <begin position="16"/>
        <end position="75"/>
    </location>
</feature>
<feature type="domain" description="Leucine zipper with capping helix" evidence="8">
    <location>
        <begin position="150"/>
        <end position="204"/>
    </location>
</feature>
<dbReference type="RefSeq" id="XP_015513158.1">
    <property type="nucleotide sequence ID" value="XM_015657672.2"/>
</dbReference>
<evidence type="ECO:0000256" key="4">
    <source>
        <dbReference type="ARBA" id="ARBA00023242"/>
    </source>
</evidence>
<evidence type="ECO:0000313" key="10">
    <source>
        <dbReference type="RefSeq" id="XP_015513158.1"/>
    </source>
</evidence>
<dbReference type="InParanoid" id="A0A6J0BHE2"/>
<evidence type="ECO:0000256" key="1">
    <source>
        <dbReference type="ARBA" id="ARBA00004123"/>
    </source>
</evidence>
<dbReference type="AlphaFoldDB" id="A0A6J0BHE2"/>
<dbReference type="InterPro" id="IPR040661">
    <property type="entry name" value="LZ3wCH"/>
</dbReference>
<comment type="similarity">
    <text evidence="2 5">Belongs to the MND1 family.</text>
</comment>
<dbReference type="GO" id="GO:0005634">
    <property type="term" value="C:nucleus"/>
    <property type="evidence" value="ECO:0007669"/>
    <property type="project" value="UniProtKB-SubCell"/>
</dbReference>
<feature type="coiled-coil region" evidence="6">
    <location>
        <begin position="79"/>
        <end position="147"/>
    </location>
</feature>
<dbReference type="KEGG" id="nlo:107219447"/>
<evidence type="ECO:0000259" key="7">
    <source>
        <dbReference type="Pfam" id="PF03962"/>
    </source>
</evidence>
<name>A0A6J0BHE2_NEOLC</name>
<evidence type="ECO:0000256" key="3">
    <source>
        <dbReference type="ARBA" id="ARBA00023054"/>
    </source>
</evidence>
<proteinExistence type="inferred from homology"/>
<dbReference type="Pfam" id="PF03962">
    <property type="entry name" value="Mnd1"/>
    <property type="match status" value="1"/>
</dbReference>
<protein>
    <recommendedName>
        <fullName evidence="5">Meiotic nuclear division protein 1 homolog</fullName>
    </recommendedName>
</protein>
<evidence type="ECO:0000313" key="9">
    <source>
        <dbReference type="Proteomes" id="UP000829291"/>
    </source>
</evidence>
<evidence type="ECO:0000259" key="8">
    <source>
        <dbReference type="Pfam" id="PF18517"/>
    </source>
</evidence>
<organism evidence="10">
    <name type="scientific">Neodiprion lecontei</name>
    <name type="common">Redheaded pine sawfly</name>
    <dbReference type="NCBI Taxonomy" id="441921"/>
    <lineage>
        <taxon>Eukaryota</taxon>
        <taxon>Metazoa</taxon>
        <taxon>Ecdysozoa</taxon>
        <taxon>Arthropoda</taxon>
        <taxon>Hexapoda</taxon>
        <taxon>Insecta</taxon>
        <taxon>Pterygota</taxon>
        <taxon>Neoptera</taxon>
        <taxon>Endopterygota</taxon>
        <taxon>Hymenoptera</taxon>
        <taxon>Tenthredinoidea</taxon>
        <taxon>Diprionidae</taxon>
        <taxon>Diprioninae</taxon>
        <taxon>Neodiprion</taxon>
    </lineage>
</organism>
<accession>A0A6J0BHE2</accession>
<comment type="function">
    <text evidence="5">Required for proper homologous chromosome pairing and efficient cross-over and intragenic recombination during meiosis.</text>
</comment>
<dbReference type="OrthoDB" id="273345at2759"/>
<evidence type="ECO:0000256" key="2">
    <source>
        <dbReference type="ARBA" id="ARBA00005981"/>
    </source>
</evidence>
<dbReference type="GeneID" id="107219447"/>
<dbReference type="GO" id="GO:0007131">
    <property type="term" value="P:reciprocal meiotic recombination"/>
    <property type="evidence" value="ECO:0007669"/>
    <property type="project" value="InterPro"/>
</dbReference>
<evidence type="ECO:0000256" key="5">
    <source>
        <dbReference type="PIRNR" id="PIRNR026991"/>
    </source>
</evidence>
<dbReference type="InterPro" id="IPR040453">
    <property type="entry name" value="Mnd1_HTH"/>
</dbReference>
<gene>
    <name evidence="10" type="primary">LOC107219447</name>
</gene>
<dbReference type="Pfam" id="PF18517">
    <property type="entry name" value="LZ3wCH"/>
    <property type="match status" value="1"/>
</dbReference>
<reference evidence="10" key="1">
    <citation type="submission" date="2025-08" db="UniProtKB">
        <authorList>
            <consortium name="RefSeq"/>
        </authorList>
    </citation>
    <scope>IDENTIFICATION</scope>
    <source>
        <tissue evidence="10">Thorax and Abdomen</tissue>
    </source>
</reference>